<dbReference type="InterPro" id="IPR014529">
    <property type="entry name" value="UCP026631"/>
</dbReference>
<gene>
    <name evidence="3" type="ORF">BTIS_2218</name>
</gene>
<keyword evidence="1" id="KW-0812">Transmembrane</keyword>
<dbReference type="InterPro" id="IPR005182">
    <property type="entry name" value="YdbS-like_PH"/>
</dbReference>
<evidence type="ECO:0000313" key="4">
    <source>
        <dbReference type="Proteomes" id="UP000216444"/>
    </source>
</evidence>
<dbReference type="AlphaFoldDB" id="A0A261F8C5"/>
<accession>A0A261F8C5</accession>
<evidence type="ECO:0000313" key="3">
    <source>
        <dbReference type="EMBL" id="OZG55372.1"/>
    </source>
</evidence>
<organism evidence="3 4">
    <name type="scientific">Bifidobacterium tissieri</name>
    <dbReference type="NCBI Taxonomy" id="1630162"/>
    <lineage>
        <taxon>Bacteria</taxon>
        <taxon>Bacillati</taxon>
        <taxon>Actinomycetota</taxon>
        <taxon>Actinomycetes</taxon>
        <taxon>Bifidobacteriales</taxon>
        <taxon>Bifidobacteriaceae</taxon>
        <taxon>Bifidobacterium</taxon>
    </lineage>
</organism>
<dbReference type="PANTHER" id="PTHR34473">
    <property type="entry name" value="UPF0699 TRANSMEMBRANE PROTEIN YDBS"/>
    <property type="match status" value="1"/>
</dbReference>
<dbReference type="Pfam" id="PF03703">
    <property type="entry name" value="bPH_2"/>
    <property type="match status" value="2"/>
</dbReference>
<feature type="domain" description="YdbS-like PH" evidence="2">
    <location>
        <begin position="278"/>
        <end position="335"/>
    </location>
</feature>
<keyword evidence="1" id="KW-0472">Membrane</keyword>
<protein>
    <submittedName>
        <fullName evidence="3">Bacterial PH domain-containing protein</fullName>
    </submittedName>
</protein>
<feature type="transmembrane region" description="Helical" evidence="1">
    <location>
        <begin position="204"/>
        <end position="224"/>
    </location>
</feature>
<proteinExistence type="predicted"/>
<dbReference type="PANTHER" id="PTHR34473:SF2">
    <property type="entry name" value="UPF0699 TRANSMEMBRANE PROTEIN YDBT"/>
    <property type="match status" value="1"/>
</dbReference>
<dbReference type="RefSeq" id="WP_094665536.1">
    <property type="nucleotide sequence ID" value="NZ_MWWV01000024.1"/>
</dbReference>
<evidence type="ECO:0000259" key="2">
    <source>
        <dbReference type="Pfam" id="PF03703"/>
    </source>
</evidence>
<keyword evidence="4" id="KW-1185">Reference proteome</keyword>
<dbReference type="PIRSF" id="PIRSF026631">
    <property type="entry name" value="UCP026631"/>
    <property type="match status" value="1"/>
</dbReference>
<reference evidence="3 4" key="1">
    <citation type="journal article" date="2017" name="BMC Genomics">
        <title>Comparative genomic and phylogenomic analyses of the Bifidobacteriaceae family.</title>
        <authorList>
            <person name="Lugli G.A."/>
            <person name="Milani C."/>
            <person name="Turroni F."/>
            <person name="Duranti S."/>
            <person name="Mancabelli L."/>
            <person name="Mangifesta M."/>
            <person name="Ferrario C."/>
            <person name="Modesto M."/>
            <person name="Mattarelli P."/>
            <person name="Jiri K."/>
            <person name="van Sinderen D."/>
            <person name="Ventura M."/>
        </authorList>
    </citation>
    <scope>NUCLEOTIDE SEQUENCE [LARGE SCALE GENOMIC DNA]</scope>
    <source>
        <strain evidence="3 4">DSM 100201</strain>
    </source>
</reference>
<comment type="caution">
    <text evidence="3">The sequence shown here is derived from an EMBL/GenBank/DDBJ whole genome shotgun (WGS) entry which is preliminary data.</text>
</comment>
<dbReference type="EMBL" id="MWWV01000024">
    <property type="protein sequence ID" value="OZG55372.1"/>
    <property type="molecule type" value="Genomic_DNA"/>
</dbReference>
<evidence type="ECO:0000256" key="1">
    <source>
        <dbReference type="SAM" id="Phobius"/>
    </source>
</evidence>
<feature type="domain" description="YdbS-like PH" evidence="2">
    <location>
        <begin position="79"/>
        <end position="152"/>
    </location>
</feature>
<dbReference type="Proteomes" id="UP000216444">
    <property type="component" value="Unassembled WGS sequence"/>
</dbReference>
<feature type="transmembrane region" description="Helical" evidence="1">
    <location>
        <begin position="59"/>
        <end position="78"/>
    </location>
</feature>
<feature type="transmembrane region" description="Helical" evidence="1">
    <location>
        <begin position="387"/>
        <end position="410"/>
    </location>
</feature>
<feature type="transmembrane region" description="Helical" evidence="1">
    <location>
        <begin position="244"/>
        <end position="272"/>
    </location>
</feature>
<name>A0A261F8C5_9BIFI</name>
<keyword evidence="1" id="KW-1133">Transmembrane helix</keyword>
<sequence length="547" mass="60917">MTAPHPPTTPVRLHDESADWHRMHPLSLVIDITERARSIIGTMVSLLVMTSWLRMPRHAIRLAVAATLLGMAVIRIVAWSRKRYRLNDDGITMEVGILNTVRTTIAYDRIHTINITTPFVLRPFGLVSVAVESGGISNGSSITLTAVPQSVGTQLERLRRQAVSVESTREDRHDVEYDDHETVRRTVVHEDAGRLAFRASVRDTVLFALTDLEFLAALLVLYGFAQNLEDLLPRKMFYSAQESIIRFSSSSTLSMIITIATGLLMILAISIVKSLMLYYRFEVWRRGDDLIIVRGFFTRRSFTIPVGHVQTVTIHQSVLRRALHLSSVQVGLTTSGADDDELAAMSAGGILPVVADDRLYATLAVILPEWNLHVPPATRTAHGLGRYLLTMPITLTVIGTLGTATAVMIAIISVPWLPWLLPLPAAVGAYACARRWLKLRTEGYALLGGDRIVVTGARGLGFVTMFTTRTRIQNVRRRIYPWRLAAGVESMTMPVFVTNGYSELRFTAIRTVDAQYLHDWAMHVRHVSNNGKAKARCEAARIDTLHD</sequence>